<evidence type="ECO:0000313" key="3">
    <source>
        <dbReference type="EMBL" id="MBC2887777.1"/>
    </source>
</evidence>
<evidence type="ECO:0000256" key="1">
    <source>
        <dbReference type="SAM" id="MobiDB-lite"/>
    </source>
</evidence>
<dbReference type="InterPro" id="IPR004518">
    <property type="entry name" value="MazG-like_dom"/>
</dbReference>
<dbReference type="SUPFAM" id="SSF101386">
    <property type="entry name" value="all-alpha NTP pyrophosphatases"/>
    <property type="match status" value="2"/>
</dbReference>
<dbReference type="GO" id="GO:0047429">
    <property type="term" value="F:nucleoside triphosphate diphosphatase activity"/>
    <property type="evidence" value="ECO:0007669"/>
    <property type="project" value="UniProtKB-EC"/>
</dbReference>
<proteinExistence type="predicted"/>
<reference evidence="3 4" key="1">
    <citation type="submission" date="2020-08" db="EMBL/GenBank/DDBJ databases">
        <authorList>
            <person name="Liu C."/>
            <person name="Sun Q."/>
        </authorList>
    </citation>
    <scope>NUCLEOTIDE SEQUENCE [LARGE SCALE GENOMIC DNA]</scope>
    <source>
        <strain evidence="3 4">N22</strain>
    </source>
</reference>
<organism evidence="3 4">
    <name type="scientific">Gordonibacter massiliensis</name>
    <name type="common">ex Traore et al. 2017</name>
    <dbReference type="NCBI Taxonomy" id="1841863"/>
    <lineage>
        <taxon>Bacteria</taxon>
        <taxon>Bacillati</taxon>
        <taxon>Actinomycetota</taxon>
        <taxon>Coriobacteriia</taxon>
        <taxon>Eggerthellales</taxon>
        <taxon>Eggerthellaceae</taxon>
        <taxon>Gordonibacter</taxon>
    </lineage>
</organism>
<dbReference type="GO" id="GO:0046061">
    <property type="term" value="P:dATP catabolic process"/>
    <property type="evidence" value="ECO:0007669"/>
    <property type="project" value="TreeGrafter"/>
</dbReference>
<dbReference type="Proteomes" id="UP000587396">
    <property type="component" value="Unassembled WGS sequence"/>
</dbReference>
<dbReference type="AlphaFoldDB" id="A0A842J7U3"/>
<dbReference type="GO" id="GO:0046047">
    <property type="term" value="P:TTP catabolic process"/>
    <property type="evidence" value="ECO:0007669"/>
    <property type="project" value="TreeGrafter"/>
</dbReference>
<gene>
    <name evidence="3" type="primary">mazG</name>
    <name evidence="3" type="ORF">H7313_00110</name>
</gene>
<dbReference type="PANTHER" id="PTHR30522:SF0">
    <property type="entry name" value="NUCLEOSIDE TRIPHOSPHATE PYROPHOSPHOHYDROLASE"/>
    <property type="match status" value="1"/>
</dbReference>
<accession>A0A842J7U3</accession>
<dbReference type="GO" id="GO:0046052">
    <property type="term" value="P:UTP catabolic process"/>
    <property type="evidence" value="ECO:0007669"/>
    <property type="project" value="TreeGrafter"/>
</dbReference>
<dbReference type="InterPro" id="IPR048011">
    <property type="entry name" value="NTP-PPase_MazG-like_C"/>
</dbReference>
<evidence type="ECO:0000259" key="2">
    <source>
        <dbReference type="Pfam" id="PF03819"/>
    </source>
</evidence>
<dbReference type="GO" id="GO:0006203">
    <property type="term" value="P:dGTP catabolic process"/>
    <property type="evidence" value="ECO:0007669"/>
    <property type="project" value="TreeGrafter"/>
</dbReference>
<dbReference type="Gene3D" id="1.10.287.1080">
    <property type="entry name" value="MazG-like"/>
    <property type="match status" value="2"/>
</dbReference>
<dbReference type="GO" id="GO:0006950">
    <property type="term" value="P:response to stress"/>
    <property type="evidence" value="ECO:0007669"/>
    <property type="project" value="UniProtKB-ARBA"/>
</dbReference>
<sequence length="331" mass="35499">MATEHERIPPTDHPAFDDFVATIAALRAPDGCPWDQAQTHQSIAHNMIEEAYEAVDAIESNDPAHLREELGDVLLQVVLQSQIAADAGAFDIDDVCADVNAKMIRRHPHVFGEARADNASEVLDLWDQVKMAERAAGAEAAPSADATPAEEGAASATKGAAADNVGTAAPKGLLDGVPTSFPALMQAQKISRKAAAAGFEWDALDDVWDKVREEVHELQEAYAEAPKAANGKVDAGVAEGDADAAERAVANVEDEFGDVLFSLVNVGRHMGVDAENALRSTCGKFRRRWSFMEGAAWAQGVSLEEMGPDGREALWRQAKELERPERSVPGR</sequence>
<dbReference type="Pfam" id="PF03819">
    <property type="entry name" value="MazG"/>
    <property type="match status" value="2"/>
</dbReference>
<evidence type="ECO:0000313" key="4">
    <source>
        <dbReference type="Proteomes" id="UP000587396"/>
    </source>
</evidence>
<dbReference type="PANTHER" id="PTHR30522">
    <property type="entry name" value="NUCLEOSIDE TRIPHOSPHATE PYROPHOSPHOHYDROLASE"/>
    <property type="match status" value="1"/>
</dbReference>
<dbReference type="InterPro" id="IPR048015">
    <property type="entry name" value="NTP-PPase_MazG-like_N"/>
</dbReference>
<name>A0A842J7U3_9ACTN</name>
<feature type="region of interest" description="Disordered" evidence="1">
    <location>
        <begin position="137"/>
        <end position="158"/>
    </location>
</feature>
<dbReference type="GO" id="GO:0046076">
    <property type="term" value="P:dTTP catabolic process"/>
    <property type="evidence" value="ECO:0007669"/>
    <property type="project" value="TreeGrafter"/>
</dbReference>
<dbReference type="GO" id="GO:0046081">
    <property type="term" value="P:dUTP catabolic process"/>
    <property type="evidence" value="ECO:0007669"/>
    <property type="project" value="TreeGrafter"/>
</dbReference>
<protein>
    <submittedName>
        <fullName evidence="3">Nucleoside triphosphate pyrophosphohydrolase</fullName>
        <ecNumber evidence="3">3.6.1.9</ecNumber>
    </submittedName>
</protein>
<dbReference type="NCBIfam" id="NF007113">
    <property type="entry name" value="PRK09562.1"/>
    <property type="match status" value="1"/>
</dbReference>
<feature type="domain" description="NTP pyrophosphohydrolase MazG-like" evidence="2">
    <location>
        <begin position="211"/>
        <end position="288"/>
    </location>
</feature>
<dbReference type="FunFam" id="1.10.287.1080:FF:000001">
    <property type="entry name" value="Nucleoside triphosphate pyrophosphohydrolase"/>
    <property type="match status" value="1"/>
</dbReference>
<feature type="domain" description="NTP pyrophosphohydrolase MazG-like" evidence="2">
    <location>
        <begin position="38"/>
        <end position="111"/>
    </location>
</feature>
<dbReference type="CDD" id="cd11528">
    <property type="entry name" value="NTP-PPase_MazG_Nterm"/>
    <property type="match status" value="1"/>
</dbReference>
<dbReference type="EMBL" id="JACMSE010000001">
    <property type="protein sequence ID" value="MBC2887777.1"/>
    <property type="molecule type" value="Genomic_DNA"/>
</dbReference>
<keyword evidence="3" id="KW-0378">Hydrolase</keyword>
<dbReference type="RefSeq" id="WP_185903856.1">
    <property type="nucleotide sequence ID" value="NZ_JACMSE010000001.1"/>
</dbReference>
<keyword evidence="4" id="KW-1185">Reference proteome</keyword>
<dbReference type="EC" id="3.6.1.9" evidence="3"/>
<dbReference type="NCBIfam" id="TIGR00444">
    <property type="entry name" value="mazG"/>
    <property type="match status" value="1"/>
</dbReference>
<dbReference type="InterPro" id="IPR011551">
    <property type="entry name" value="NTP_PyrPHydrolase_MazG"/>
</dbReference>
<dbReference type="CDD" id="cd11529">
    <property type="entry name" value="NTP-PPase_MazG_Cterm"/>
    <property type="match status" value="1"/>
</dbReference>
<comment type="caution">
    <text evidence="3">The sequence shown here is derived from an EMBL/GenBank/DDBJ whole genome shotgun (WGS) entry which is preliminary data.</text>
</comment>